<evidence type="ECO:0000313" key="7">
    <source>
        <dbReference type="EMBL" id="OAQ72007.1"/>
    </source>
</evidence>
<organism evidence="7 8">
    <name type="scientific">Pochonia chlamydosporia 170</name>
    <dbReference type="NCBI Taxonomy" id="1380566"/>
    <lineage>
        <taxon>Eukaryota</taxon>
        <taxon>Fungi</taxon>
        <taxon>Dikarya</taxon>
        <taxon>Ascomycota</taxon>
        <taxon>Pezizomycotina</taxon>
        <taxon>Sordariomycetes</taxon>
        <taxon>Hypocreomycetidae</taxon>
        <taxon>Hypocreales</taxon>
        <taxon>Clavicipitaceae</taxon>
        <taxon>Pochonia</taxon>
    </lineage>
</organism>
<dbReference type="InterPro" id="IPR043132">
    <property type="entry name" value="BCAT-like_C"/>
</dbReference>
<dbReference type="GO" id="GO:0009081">
    <property type="term" value="P:branched-chain amino acid metabolic process"/>
    <property type="evidence" value="ECO:0007669"/>
    <property type="project" value="InterPro"/>
</dbReference>
<keyword evidence="8" id="KW-1185">Reference proteome</keyword>
<gene>
    <name evidence="7" type="ORF">VFPPC_00078</name>
</gene>
<comment type="cofactor">
    <cofactor evidence="1">
        <name>pyridoxal 5'-phosphate</name>
        <dbReference type="ChEBI" id="CHEBI:597326"/>
    </cofactor>
</comment>
<proteinExistence type="inferred from homology"/>
<evidence type="ECO:0000256" key="1">
    <source>
        <dbReference type="ARBA" id="ARBA00001933"/>
    </source>
</evidence>
<dbReference type="InterPro" id="IPR005786">
    <property type="entry name" value="B_amino_transII"/>
</dbReference>
<comment type="similarity">
    <text evidence="2">Belongs to the class-IV pyridoxal-phosphate-dependent aminotransferase family.</text>
</comment>
<dbReference type="EMBL" id="LSBJ02000001">
    <property type="protein sequence ID" value="OAQ72007.1"/>
    <property type="molecule type" value="Genomic_DNA"/>
</dbReference>
<accession>A0A179G2N3</accession>
<dbReference type="PANTHER" id="PTHR42825">
    <property type="entry name" value="AMINO ACID AMINOTRANSFERASE"/>
    <property type="match status" value="1"/>
</dbReference>
<dbReference type="Proteomes" id="UP000078397">
    <property type="component" value="Unassembled WGS sequence"/>
</dbReference>
<dbReference type="KEGG" id="pchm:VFPPC_00078"/>
<dbReference type="GO" id="GO:0004084">
    <property type="term" value="F:branched-chain-amino-acid transaminase activity"/>
    <property type="evidence" value="ECO:0007669"/>
    <property type="project" value="InterPro"/>
</dbReference>
<dbReference type="STRING" id="1380566.A0A179G2N3"/>
<dbReference type="InterPro" id="IPR043131">
    <property type="entry name" value="BCAT-like_N"/>
</dbReference>
<keyword evidence="3 7" id="KW-0032">Aminotransferase</keyword>
<name>A0A179G2N3_METCM</name>
<dbReference type="InterPro" id="IPR001544">
    <property type="entry name" value="Aminotrans_IV"/>
</dbReference>
<keyword evidence="5" id="KW-0663">Pyridoxal phosphate</keyword>
<dbReference type="InterPro" id="IPR033939">
    <property type="entry name" value="BCAT_family"/>
</dbReference>
<dbReference type="Gene3D" id="3.30.470.10">
    <property type="match status" value="1"/>
</dbReference>
<dbReference type="SUPFAM" id="SSF56752">
    <property type="entry name" value="D-aminoacid aminotransferase-like PLP-dependent enzymes"/>
    <property type="match status" value="1"/>
</dbReference>
<comment type="caution">
    <text evidence="7">The sequence shown here is derived from an EMBL/GenBank/DDBJ whole genome shotgun (WGS) entry which is preliminary data.</text>
</comment>
<keyword evidence="4" id="KW-0808">Transferase</keyword>
<dbReference type="CDD" id="cd01557">
    <property type="entry name" value="BCAT_beta_family"/>
    <property type="match status" value="1"/>
</dbReference>
<dbReference type="FunFam" id="3.30.470.10:FF:000004">
    <property type="entry name" value="Branched-chain-amino-acid aminotransferase"/>
    <property type="match status" value="1"/>
</dbReference>
<dbReference type="AlphaFoldDB" id="A0A179G2N3"/>
<evidence type="ECO:0000256" key="6">
    <source>
        <dbReference type="PIRSR" id="PIRSR006468-1"/>
    </source>
</evidence>
<feature type="modified residue" description="N6-(pyridoxal phosphate)lysine" evidence="6">
    <location>
        <position position="194"/>
    </location>
</feature>
<sequence>MTAFPPPPIDTINWSNVGFNMSEVNGHIESTYSRTTGQWSPLRFVADPYIRLHGMSPALNYGQQSAEGLKAFRGPNNKTIAIFRPDRNAHRMQHSADVASMPHVPVDMFVQACRSVVALNACYVPPHESEAALYLRPQLYGSSPQLSLAAPEEFTFCVYAVPTGGMISRGPSPVTALILDDFDRTAPNGSGHAKLGGNYAPVIRWSDKARKDGFGLTLHLDSAKHEYIDEFSSCAFVGVKSNPDDENDVTILIPDSKCIIDSITSQSIAQISRSFGWKVEKRPVKYTELPDLSEVLAVGTAAIIVPVRSITRRQNSGLLVPGPRVSIDRASEKVTYIPDSHAEAGPVCAKLLTRFKEIQLALTEDTFGWRFEVTEADMRVENYATS</sequence>
<evidence type="ECO:0000256" key="2">
    <source>
        <dbReference type="ARBA" id="ARBA00009320"/>
    </source>
</evidence>
<dbReference type="PIRSF" id="PIRSF006468">
    <property type="entry name" value="BCAT1"/>
    <property type="match status" value="1"/>
</dbReference>
<dbReference type="OrthoDB" id="409992at2759"/>
<dbReference type="Pfam" id="PF01063">
    <property type="entry name" value="Aminotran_4"/>
    <property type="match status" value="1"/>
</dbReference>
<evidence type="ECO:0000256" key="4">
    <source>
        <dbReference type="ARBA" id="ARBA00022679"/>
    </source>
</evidence>
<dbReference type="GeneID" id="28844166"/>
<dbReference type="RefSeq" id="XP_018148090.1">
    <property type="nucleotide sequence ID" value="XM_018280172.1"/>
</dbReference>
<protein>
    <submittedName>
        <fullName evidence="7">Branched-chain-amino-acid aminotransferase 5</fullName>
    </submittedName>
</protein>
<evidence type="ECO:0000313" key="8">
    <source>
        <dbReference type="Proteomes" id="UP000078397"/>
    </source>
</evidence>
<dbReference type="PANTHER" id="PTHR42825:SF2">
    <property type="entry name" value="BRANCHED-CHAIN-AMINO-ACID AMINOTRANSFERASE 3, CHLOROPLASTIC-RELATED"/>
    <property type="match status" value="1"/>
</dbReference>
<dbReference type="InterPro" id="IPR036038">
    <property type="entry name" value="Aminotransferase-like"/>
</dbReference>
<dbReference type="Gene3D" id="3.20.10.10">
    <property type="entry name" value="D-amino Acid Aminotransferase, subunit A, domain 2"/>
    <property type="match status" value="1"/>
</dbReference>
<reference evidence="7 8" key="1">
    <citation type="journal article" date="2016" name="PLoS Pathog.">
        <title>Biosynthesis of antibiotic leucinostatins in bio-control fungus Purpureocillium lilacinum and their inhibition on phytophthora revealed by genome mining.</title>
        <authorList>
            <person name="Wang G."/>
            <person name="Liu Z."/>
            <person name="Lin R."/>
            <person name="Li E."/>
            <person name="Mao Z."/>
            <person name="Ling J."/>
            <person name="Yang Y."/>
            <person name="Yin W.B."/>
            <person name="Xie B."/>
        </authorList>
    </citation>
    <scope>NUCLEOTIDE SEQUENCE [LARGE SCALE GENOMIC DNA]</scope>
    <source>
        <strain evidence="7">170</strain>
    </source>
</reference>
<evidence type="ECO:0000256" key="5">
    <source>
        <dbReference type="ARBA" id="ARBA00022898"/>
    </source>
</evidence>
<evidence type="ECO:0000256" key="3">
    <source>
        <dbReference type="ARBA" id="ARBA00022576"/>
    </source>
</evidence>